<feature type="region of interest" description="Disordered" evidence="1">
    <location>
        <begin position="1"/>
        <end position="34"/>
    </location>
</feature>
<proteinExistence type="predicted"/>
<feature type="compositionally biased region" description="Basic and acidic residues" evidence="1">
    <location>
        <begin position="9"/>
        <end position="21"/>
    </location>
</feature>
<dbReference type="InterPro" id="IPR053221">
    <property type="entry name" value="Burnettramic_acid_biosynth"/>
</dbReference>
<dbReference type="STRING" id="1316194.A0A1Q5UFV1"/>
<evidence type="ECO:0000256" key="1">
    <source>
        <dbReference type="SAM" id="MobiDB-lite"/>
    </source>
</evidence>
<dbReference type="PANTHER" id="PTHR38887">
    <property type="entry name" value="CHROMOSOME 21, WHOLE GENOME SHOTGUN SEQUENCE"/>
    <property type="match status" value="1"/>
</dbReference>
<keyword evidence="3" id="KW-1185">Reference proteome</keyword>
<organism evidence="2 3">
    <name type="scientific">Penicillium subrubescens</name>
    <dbReference type="NCBI Taxonomy" id="1316194"/>
    <lineage>
        <taxon>Eukaryota</taxon>
        <taxon>Fungi</taxon>
        <taxon>Dikarya</taxon>
        <taxon>Ascomycota</taxon>
        <taxon>Pezizomycotina</taxon>
        <taxon>Eurotiomycetes</taxon>
        <taxon>Eurotiomycetidae</taxon>
        <taxon>Eurotiales</taxon>
        <taxon>Aspergillaceae</taxon>
        <taxon>Penicillium</taxon>
    </lineage>
</organism>
<evidence type="ECO:0000313" key="3">
    <source>
        <dbReference type="Proteomes" id="UP000186955"/>
    </source>
</evidence>
<comment type="caution">
    <text evidence="2">The sequence shown here is derived from an EMBL/GenBank/DDBJ whole genome shotgun (WGS) entry which is preliminary data.</text>
</comment>
<dbReference type="Proteomes" id="UP000186955">
    <property type="component" value="Unassembled WGS sequence"/>
</dbReference>
<dbReference type="EMBL" id="MNBE01000284">
    <property type="protein sequence ID" value="OKP11357.1"/>
    <property type="molecule type" value="Genomic_DNA"/>
</dbReference>
<dbReference type="AlphaFoldDB" id="A0A1Q5UFV1"/>
<gene>
    <name evidence="2" type="ORF">PENSUB_3128</name>
</gene>
<name>A0A1Q5UFV1_9EURO</name>
<protein>
    <submittedName>
        <fullName evidence="2">Uncharacterized protein</fullName>
    </submittedName>
</protein>
<sequence>MAPGSPCFVDHKDSLEPRQSTDMDEDDGIPADTATGEEADTIITSFIERISKISVAPSYGQITCPVVVPQRRPGNKARGFMKAYAPMLSQCGITQEHFHEFIDALNKAVQASKWIAAVQIVAFGASFVPNQISMGATAAVQVVSAVAAKAQIRWK</sequence>
<evidence type="ECO:0000313" key="2">
    <source>
        <dbReference type="EMBL" id="OKP11357.1"/>
    </source>
</evidence>
<dbReference type="PANTHER" id="PTHR38887:SF1">
    <property type="entry name" value="RAS MODIFICATION PROTEIN ERF4"/>
    <property type="match status" value="1"/>
</dbReference>
<reference evidence="2 3" key="1">
    <citation type="submission" date="2016-10" db="EMBL/GenBank/DDBJ databases">
        <title>Genome sequence of the ascomycete fungus Penicillium subrubescens.</title>
        <authorList>
            <person name="De Vries R.P."/>
            <person name="Peng M."/>
            <person name="Dilokpimol A."/>
            <person name="Hilden K."/>
            <person name="Makela M.R."/>
            <person name="Grigoriev I."/>
            <person name="Riley R."/>
            <person name="Granchi Z."/>
        </authorList>
    </citation>
    <scope>NUCLEOTIDE SEQUENCE [LARGE SCALE GENOMIC DNA]</scope>
    <source>
        <strain evidence="2 3">CBS 132785</strain>
    </source>
</reference>
<accession>A0A1Q5UFV1</accession>
<feature type="compositionally biased region" description="Acidic residues" evidence="1">
    <location>
        <begin position="22"/>
        <end position="34"/>
    </location>
</feature>